<sequence length="455" mass="51605">MNIKKQSLSFAITEQDVANNSMSENTIVDIPIDKIREISEQPFIIHEDTINTLVDSIKRNGQLDPCVVTQSKDNSDMYDLLAGRHRKRACELAGLKTVKCIIKSNLSADEKELIIIDTNTERNNDYLPSELAFAFKRKEELLSKTTNSAIKVIANESNLSRKKVYRYIRLTHLIKPLLSRVDGGSIPLIAGVELSYLTDKEQGEVFTYLINHASDCKITTEKARLIKDNPADYEAILKGVFSSVGTPQLKDVDNLSTEQVEQASEKSSNTSISSKKVIDKVEKNFDTNPIENEDNLSTEQVEHSSTKSSDTTIKNEEIFSEKEKTQNSETNISDIDSEDEDDVDNLSTLQVENTGRTRVNTLEDNLIELVISVTHVDSYICNFYSKKEVTKLLCYSKFDETINEININSDGTYISFSSKNYNKFISLVNIYDLVREYIKNNYDITQIVEAYNYLH</sequence>
<dbReference type="SUPFAM" id="SSF109709">
    <property type="entry name" value="KorB DNA-binding domain-like"/>
    <property type="match status" value="1"/>
</dbReference>
<organism evidence="4 5">
    <name type="scientific">Ruminococcoides intestinihominis</name>
    <dbReference type="NCBI Taxonomy" id="3133161"/>
    <lineage>
        <taxon>Bacteria</taxon>
        <taxon>Bacillati</taxon>
        <taxon>Bacillota</taxon>
        <taxon>Clostridia</taxon>
        <taxon>Eubacteriales</taxon>
        <taxon>Oscillospiraceae</taxon>
        <taxon>Ruminococcoides</taxon>
    </lineage>
</organism>
<name>A0ABV1HW94_9FIRM</name>
<feature type="compositionally biased region" description="Basic and acidic residues" evidence="2">
    <location>
        <begin position="313"/>
        <end position="326"/>
    </location>
</feature>
<dbReference type="InterPro" id="IPR036086">
    <property type="entry name" value="ParB/Sulfiredoxin_sf"/>
</dbReference>
<evidence type="ECO:0000259" key="3">
    <source>
        <dbReference type="SMART" id="SM00470"/>
    </source>
</evidence>
<dbReference type="Gene3D" id="3.90.1530.30">
    <property type="match status" value="1"/>
</dbReference>
<feature type="domain" description="ParB-like N-terminal" evidence="3">
    <location>
        <begin position="28"/>
        <end position="119"/>
    </location>
</feature>
<dbReference type="RefSeq" id="WP_367286522.1">
    <property type="nucleotide sequence ID" value="NZ_JBBMEY010000029.1"/>
</dbReference>
<dbReference type="SMART" id="SM00470">
    <property type="entry name" value="ParB"/>
    <property type="match status" value="1"/>
</dbReference>
<dbReference type="NCBIfam" id="TIGR00180">
    <property type="entry name" value="parB_part"/>
    <property type="match status" value="1"/>
</dbReference>
<dbReference type="Pfam" id="PF02195">
    <property type="entry name" value="ParB_N"/>
    <property type="match status" value="1"/>
</dbReference>
<comment type="caution">
    <text evidence="4">The sequence shown here is derived from an EMBL/GenBank/DDBJ whole genome shotgun (WGS) entry which is preliminary data.</text>
</comment>
<dbReference type="InterPro" id="IPR004437">
    <property type="entry name" value="ParB/RepB/Spo0J"/>
</dbReference>
<protein>
    <submittedName>
        <fullName evidence="4">ParB/RepB/Spo0J family partition protein</fullName>
    </submittedName>
</protein>
<dbReference type="InterPro" id="IPR050336">
    <property type="entry name" value="Chromosome_partition/occlusion"/>
</dbReference>
<dbReference type="EMBL" id="JBBMFI010000084">
    <property type="protein sequence ID" value="MEQ2566604.1"/>
    <property type="molecule type" value="Genomic_DNA"/>
</dbReference>
<comment type="similarity">
    <text evidence="1">Belongs to the ParB family.</text>
</comment>
<feature type="compositionally biased region" description="Acidic residues" evidence="2">
    <location>
        <begin position="335"/>
        <end position="344"/>
    </location>
</feature>
<dbReference type="PANTHER" id="PTHR33375:SF1">
    <property type="entry name" value="CHROMOSOME-PARTITIONING PROTEIN PARB-RELATED"/>
    <property type="match status" value="1"/>
</dbReference>
<accession>A0ABV1HW94</accession>
<evidence type="ECO:0000256" key="2">
    <source>
        <dbReference type="SAM" id="MobiDB-lite"/>
    </source>
</evidence>
<evidence type="ECO:0000313" key="5">
    <source>
        <dbReference type="Proteomes" id="UP001478133"/>
    </source>
</evidence>
<keyword evidence="5" id="KW-1185">Reference proteome</keyword>
<dbReference type="SUPFAM" id="SSF110849">
    <property type="entry name" value="ParB/Sulfiredoxin"/>
    <property type="match status" value="1"/>
</dbReference>
<dbReference type="Gene3D" id="1.10.10.2830">
    <property type="match status" value="1"/>
</dbReference>
<dbReference type="PANTHER" id="PTHR33375">
    <property type="entry name" value="CHROMOSOME-PARTITIONING PROTEIN PARB-RELATED"/>
    <property type="match status" value="1"/>
</dbReference>
<feature type="region of interest" description="Disordered" evidence="2">
    <location>
        <begin position="285"/>
        <end position="344"/>
    </location>
</feature>
<evidence type="ECO:0000313" key="4">
    <source>
        <dbReference type="EMBL" id="MEQ2566604.1"/>
    </source>
</evidence>
<gene>
    <name evidence="4" type="ORF">ABFO16_10260</name>
</gene>
<dbReference type="InterPro" id="IPR003115">
    <property type="entry name" value="ParB_N"/>
</dbReference>
<evidence type="ECO:0000256" key="1">
    <source>
        <dbReference type="ARBA" id="ARBA00006295"/>
    </source>
</evidence>
<dbReference type="Proteomes" id="UP001478133">
    <property type="component" value="Unassembled WGS sequence"/>
</dbReference>
<reference evidence="4 5" key="1">
    <citation type="submission" date="2024-03" db="EMBL/GenBank/DDBJ databases">
        <title>Human intestinal bacterial collection.</title>
        <authorList>
            <person name="Pauvert C."/>
            <person name="Hitch T.C.A."/>
            <person name="Clavel T."/>
        </authorList>
    </citation>
    <scope>NUCLEOTIDE SEQUENCE [LARGE SCALE GENOMIC DNA]</scope>
    <source>
        <strain evidence="4 5">CLA-AP-H18</strain>
    </source>
</reference>
<proteinExistence type="inferred from homology"/>